<evidence type="ECO:0000259" key="10">
    <source>
        <dbReference type="PROSITE" id="PS50110"/>
    </source>
</evidence>
<feature type="transmembrane region" description="Helical" evidence="8">
    <location>
        <begin position="268"/>
        <end position="287"/>
    </location>
</feature>
<dbReference type="InterPro" id="IPR036890">
    <property type="entry name" value="HATPase_C_sf"/>
</dbReference>
<dbReference type="Gene3D" id="1.10.287.130">
    <property type="match status" value="1"/>
</dbReference>
<dbReference type="KEGG" id="ngr:NAEGRDRAFT_75747"/>
<accession>D2W2X6</accession>
<dbReference type="PANTHER" id="PTHR43047">
    <property type="entry name" value="TWO-COMPONENT HISTIDINE PROTEIN KINASE"/>
    <property type="match status" value="1"/>
</dbReference>
<dbReference type="Gene3D" id="3.40.50.2300">
    <property type="match status" value="1"/>
</dbReference>
<dbReference type="SMART" id="SM00388">
    <property type="entry name" value="HisKA"/>
    <property type="match status" value="1"/>
</dbReference>
<keyword evidence="3 6" id="KW-0597">Phosphoprotein</keyword>
<dbReference type="SMART" id="SM00387">
    <property type="entry name" value="HATPase_c"/>
    <property type="match status" value="1"/>
</dbReference>
<dbReference type="AlphaFoldDB" id="D2W2X6"/>
<feature type="transmembrane region" description="Helical" evidence="8">
    <location>
        <begin position="299"/>
        <end position="317"/>
    </location>
</feature>
<dbReference type="GO" id="GO:0005886">
    <property type="term" value="C:plasma membrane"/>
    <property type="evidence" value="ECO:0007669"/>
    <property type="project" value="TreeGrafter"/>
</dbReference>
<feature type="transmembrane region" description="Helical" evidence="8">
    <location>
        <begin position="240"/>
        <end position="262"/>
    </location>
</feature>
<keyword evidence="8" id="KW-1133">Transmembrane helix</keyword>
<evidence type="ECO:0000256" key="2">
    <source>
        <dbReference type="ARBA" id="ARBA00012438"/>
    </source>
</evidence>
<dbReference type="VEuPathDB" id="AmoebaDB:NAEGRDRAFT_75747"/>
<dbReference type="GO" id="GO:0000155">
    <property type="term" value="F:phosphorelay sensor kinase activity"/>
    <property type="evidence" value="ECO:0007669"/>
    <property type="project" value="InterPro"/>
</dbReference>
<evidence type="ECO:0000256" key="7">
    <source>
        <dbReference type="SAM" id="MobiDB-lite"/>
    </source>
</evidence>
<evidence type="ECO:0000256" key="6">
    <source>
        <dbReference type="PROSITE-ProRule" id="PRU00169"/>
    </source>
</evidence>
<dbReference type="Pfam" id="PF00512">
    <property type="entry name" value="HisKA"/>
    <property type="match status" value="1"/>
</dbReference>
<evidence type="ECO:0000313" key="11">
    <source>
        <dbReference type="EMBL" id="EFC36593.1"/>
    </source>
</evidence>
<dbReference type="InParanoid" id="D2W2X6"/>
<dbReference type="eggNOG" id="KOG0519">
    <property type="taxonomic scope" value="Eukaryota"/>
</dbReference>
<dbReference type="GO" id="GO:0009927">
    <property type="term" value="F:histidine phosphotransfer kinase activity"/>
    <property type="evidence" value="ECO:0007669"/>
    <property type="project" value="TreeGrafter"/>
</dbReference>
<feature type="compositionally biased region" description="Low complexity" evidence="7">
    <location>
        <begin position="99"/>
        <end position="113"/>
    </location>
</feature>
<dbReference type="PRINTS" id="PR00344">
    <property type="entry name" value="BCTRLSENSOR"/>
</dbReference>
<keyword evidence="12" id="KW-1185">Reference proteome</keyword>
<dbReference type="GeneID" id="8859905"/>
<feature type="domain" description="Histidine kinase" evidence="9">
    <location>
        <begin position="350"/>
        <end position="579"/>
    </location>
</feature>
<keyword evidence="8" id="KW-0472">Membrane</keyword>
<dbReference type="InterPro" id="IPR005467">
    <property type="entry name" value="His_kinase_dom"/>
</dbReference>
<dbReference type="STRING" id="5762.D2W2X6"/>
<dbReference type="SUPFAM" id="SSF47384">
    <property type="entry name" value="Homodimeric domain of signal transducing histidine kinase"/>
    <property type="match status" value="1"/>
</dbReference>
<evidence type="ECO:0000256" key="4">
    <source>
        <dbReference type="ARBA" id="ARBA00022679"/>
    </source>
</evidence>
<feature type="modified residue" description="4-aspartylphosphate" evidence="6">
    <location>
        <position position="681"/>
    </location>
</feature>
<evidence type="ECO:0000256" key="8">
    <source>
        <dbReference type="SAM" id="Phobius"/>
    </source>
</evidence>
<dbReference type="Proteomes" id="UP000006671">
    <property type="component" value="Unassembled WGS sequence"/>
</dbReference>
<dbReference type="InterPro" id="IPR003661">
    <property type="entry name" value="HisK_dim/P_dom"/>
</dbReference>
<comment type="catalytic activity">
    <reaction evidence="1">
        <text>ATP + protein L-histidine = ADP + protein N-phospho-L-histidine.</text>
        <dbReference type="EC" id="2.7.13.3"/>
    </reaction>
</comment>
<keyword evidence="4" id="KW-0808">Transferase</keyword>
<keyword evidence="5" id="KW-0418">Kinase</keyword>
<dbReference type="PROSITE" id="PS50109">
    <property type="entry name" value="HIS_KIN"/>
    <property type="match status" value="1"/>
</dbReference>
<dbReference type="InterPro" id="IPR011006">
    <property type="entry name" value="CheY-like_superfamily"/>
</dbReference>
<dbReference type="PROSITE" id="PS50110">
    <property type="entry name" value="RESPONSE_REGULATORY"/>
    <property type="match status" value="1"/>
</dbReference>
<dbReference type="OrthoDB" id="10266508at2759"/>
<evidence type="ECO:0000313" key="12">
    <source>
        <dbReference type="Proteomes" id="UP000006671"/>
    </source>
</evidence>
<dbReference type="InterPro" id="IPR036097">
    <property type="entry name" value="HisK_dim/P_sf"/>
</dbReference>
<dbReference type="PANTHER" id="PTHR43047:SF72">
    <property type="entry name" value="OSMOSENSING HISTIDINE PROTEIN KINASE SLN1"/>
    <property type="match status" value="1"/>
</dbReference>
<evidence type="ECO:0000256" key="5">
    <source>
        <dbReference type="ARBA" id="ARBA00022777"/>
    </source>
</evidence>
<dbReference type="InterPro" id="IPR003594">
    <property type="entry name" value="HATPase_dom"/>
</dbReference>
<feature type="region of interest" description="Disordered" evidence="7">
    <location>
        <begin position="99"/>
        <end position="124"/>
    </location>
</feature>
<reference evidence="11 12" key="1">
    <citation type="journal article" date="2010" name="Cell">
        <title>The genome of Naegleria gruberi illuminates early eukaryotic versatility.</title>
        <authorList>
            <person name="Fritz-Laylin L.K."/>
            <person name="Prochnik S.E."/>
            <person name="Ginger M.L."/>
            <person name="Dacks J.B."/>
            <person name="Carpenter M.L."/>
            <person name="Field M.C."/>
            <person name="Kuo A."/>
            <person name="Paredez A."/>
            <person name="Chapman J."/>
            <person name="Pham J."/>
            <person name="Shu S."/>
            <person name="Neupane R."/>
            <person name="Cipriano M."/>
            <person name="Mancuso J."/>
            <person name="Tu H."/>
            <person name="Salamov A."/>
            <person name="Lindquist E."/>
            <person name="Shapiro H."/>
            <person name="Lucas S."/>
            <person name="Grigoriev I.V."/>
            <person name="Cande W.Z."/>
            <person name="Fulton C."/>
            <person name="Rokhsar D.S."/>
            <person name="Dawson S.C."/>
        </authorList>
    </citation>
    <scope>NUCLEOTIDE SEQUENCE [LARGE SCALE GENOMIC DNA]</scope>
    <source>
        <strain evidence="11 12">NEG-M</strain>
    </source>
</reference>
<protein>
    <recommendedName>
        <fullName evidence="2">histidine kinase</fullName>
        <ecNumber evidence="2">2.7.13.3</ecNumber>
    </recommendedName>
</protein>
<dbReference type="SUPFAM" id="SSF55874">
    <property type="entry name" value="ATPase domain of HSP90 chaperone/DNA topoisomerase II/histidine kinase"/>
    <property type="match status" value="1"/>
</dbReference>
<dbReference type="RefSeq" id="XP_002669337.1">
    <property type="nucleotide sequence ID" value="XM_002669291.1"/>
</dbReference>
<dbReference type="EC" id="2.7.13.3" evidence="2"/>
<name>D2W2X6_NAEGR</name>
<dbReference type="Pfam" id="PF02518">
    <property type="entry name" value="HATPase_c"/>
    <property type="match status" value="1"/>
</dbReference>
<dbReference type="CDD" id="cd00082">
    <property type="entry name" value="HisKA"/>
    <property type="match status" value="1"/>
</dbReference>
<dbReference type="EMBL" id="GG738928">
    <property type="protein sequence ID" value="EFC36593.1"/>
    <property type="molecule type" value="Genomic_DNA"/>
</dbReference>
<evidence type="ECO:0000256" key="1">
    <source>
        <dbReference type="ARBA" id="ARBA00000085"/>
    </source>
</evidence>
<evidence type="ECO:0000259" key="9">
    <source>
        <dbReference type="PROSITE" id="PS50109"/>
    </source>
</evidence>
<dbReference type="InterPro" id="IPR001789">
    <property type="entry name" value="Sig_transdc_resp-reg_receiver"/>
</dbReference>
<feature type="domain" description="Response regulatory" evidence="10">
    <location>
        <begin position="632"/>
        <end position="690"/>
    </location>
</feature>
<dbReference type="InterPro" id="IPR004358">
    <property type="entry name" value="Sig_transdc_His_kin-like_C"/>
</dbReference>
<dbReference type="SUPFAM" id="SSF52172">
    <property type="entry name" value="CheY-like"/>
    <property type="match status" value="1"/>
</dbReference>
<evidence type="ECO:0000256" key="3">
    <source>
        <dbReference type="ARBA" id="ARBA00022553"/>
    </source>
</evidence>
<proteinExistence type="predicted"/>
<keyword evidence="8" id="KW-0812">Transmembrane</keyword>
<sequence>MPLNASNVSNRSKDDVIIEDGYTASSSLSSSSLSLLRAGDSKSCSSCSIEAATPWKQDTSSSSTSDDFIIPIRNGRSNSRQFIKTPSFSSLSTIIDSSLPSTPKSLPSSPSSLQNHQEGTEPPLTDTLLVKSMSECKNDMERGMLNMLADKKNLQRLVGILFIFATLQSVQQMTLYENLLNIAFFLVQCLNNYLRQTNNDTALTYEESFKHLDKREIIRTVFSMVMYTLRMMYLPKHKMIFLPVLFIWFAGANKLYIYSTFWGLLPTYYASVMYISLACYFGFYELLENGYTETFLNLMMDYFILVAVVWMWTYYLVNVTGFLKHKVDKLKETRKRLESALEARSRFIAHVSHEFRCPIMSSIGCLELLKETPLNEKQNDLVDTIVSSNSVILLLIEDILQIVKIEHESKGAKKEDTNIQPFNIFESLKSLKGIISGYASNFKVKLNLEIDEGIKNLTVLSNPSKIHQILSNLLTNAVKASKKDDDVWLKCNILEKKDDETVKIRFTCQDFGCGIPPNLLESIFEPFVQLQNNSQSKVPSSGLGLTTVSHLIKTLNGTINVESQVGIGSSFTVDLAFKIVPNEVKYKVQENVVVEEKRSKLHLNVHKNYLNLMSHLEEGEKEMEETPKFNSNVLIAEDNPINRKVIVKMINSMGSETDFVCDGKELVEKFNPSTHKVVFTDMVGSSNFVF</sequence>
<dbReference type="Gene3D" id="3.30.565.10">
    <property type="entry name" value="Histidine kinase-like ATPase, C-terminal domain"/>
    <property type="match status" value="1"/>
</dbReference>
<organism evidence="12">
    <name type="scientific">Naegleria gruberi</name>
    <name type="common">Amoeba</name>
    <dbReference type="NCBI Taxonomy" id="5762"/>
    <lineage>
        <taxon>Eukaryota</taxon>
        <taxon>Discoba</taxon>
        <taxon>Heterolobosea</taxon>
        <taxon>Tetramitia</taxon>
        <taxon>Eutetramitia</taxon>
        <taxon>Vahlkampfiidae</taxon>
        <taxon>Naegleria</taxon>
    </lineage>
</organism>
<gene>
    <name evidence="11" type="ORF">NAEGRDRAFT_75747</name>
</gene>